<feature type="non-terminal residue" evidence="4">
    <location>
        <position position="120"/>
    </location>
</feature>
<dbReference type="OrthoDB" id="26525at2759"/>
<dbReference type="PROSITE" id="PS00018">
    <property type="entry name" value="EF_HAND_1"/>
    <property type="match status" value="2"/>
</dbReference>
<dbReference type="EMBL" id="CAJNNV010004296">
    <property type="protein sequence ID" value="CAE8590490.1"/>
    <property type="molecule type" value="Genomic_DNA"/>
</dbReference>
<keyword evidence="2" id="KW-0106">Calcium</keyword>
<keyword evidence="1" id="KW-0677">Repeat</keyword>
<protein>
    <recommendedName>
        <fullName evidence="3">EF-hand domain-containing protein</fullName>
    </recommendedName>
</protein>
<gene>
    <name evidence="4" type="ORF">PGLA1383_LOCUS9210</name>
</gene>
<comment type="caution">
    <text evidence="4">The sequence shown here is derived from an EMBL/GenBank/DDBJ whole genome shotgun (WGS) entry which is preliminary data.</text>
</comment>
<proteinExistence type="predicted"/>
<organism evidence="4 5">
    <name type="scientific">Polarella glacialis</name>
    <name type="common">Dinoflagellate</name>
    <dbReference type="NCBI Taxonomy" id="89957"/>
    <lineage>
        <taxon>Eukaryota</taxon>
        <taxon>Sar</taxon>
        <taxon>Alveolata</taxon>
        <taxon>Dinophyceae</taxon>
        <taxon>Suessiales</taxon>
        <taxon>Suessiaceae</taxon>
        <taxon>Polarella</taxon>
    </lineage>
</organism>
<dbReference type="CDD" id="cd00051">
    <property type="entry name" value="EFh"/>
    <property type="match status" value="1"/>
</dbReference>
<dbReference type="InterPro" id="IPR018247">
    <property type="entry name" value="EF_Hand_1_Ca_BS"/>
</dbReference>
<name>A0A813DRH4_POLGL</name>
<dbReference type="InterPro" id="IPR002048">
    <property type="entry name" value="EF_hand_dom"/>
</dbReference>
<reference evidence="4" key="1">
    <citation type="submission" date="2021-02" db="EMBL/GenBank/DDBJ databases">
        <authorList>
            <person name="Dougan E. K."/>
            <person name="Rhodes N."/>
            <person name="Thang M."/>
            <person name="Chan C."/>
        </authorList>
    </citation>
    <scope>NUCLEOTIDE SEQUENCE</scope>
</reference>
<evidence type="ECO:0000259" key="3">
    <source>
        <dbReference type="PROSITE" id="PS50222"/>
    </source>
</evidence>
<dbReference type="SMART" id="SM00054">
    <property type="entry name" value="EFh"/>
    <property type="match status" value="2"/>
</dbReference>
<evidence type="ECO:0000313" key="5">
    <source>
        <dbReference type="Proteomes" id="UP000654075"/>
    </source>
</evidence>
<feature type="domain" description="EF-hand" evidence="3">
    <location>
        <begin position="2"/>
        <end position="37"/>
    </location>
</feature>
<dbReference type="Proteomes" id="UP000654075">
    <property type="component" value="Unassembled WGS sequence"/>
</dbReference>
<dbReference type="InterPro" id="IPR011992">
    <property type="entry name" value="EF-hand-dom_pair"/>
</dbReference>
<dbReference type="InterPro" id="IPR050145">
    <property type="entry name" value="Centrin_CML-like"/>
</dbReference>
<sequence length="120" mass="13491">NMLMLKHLAIFREYDKSGDGRISVSELKEALAKCGVKLTSRQLRKTIKEVDADGDNEVSFDEYVILARKIQESTTKSKVKSTRIARSYLPPDQYLKYSAIFQQQAGSDGAVSCKELQENA</sequence>
<dbReference type="Gene3D" id="1.10.238.10">
    <property type="entry name" value="EF-hand"/>
    <property type="match status" value="1"/>
</dbReference>
<dbReference type="SUPFAM" id="SSF47473">
    <property type="entry name" value="EF-hand"/>
    <property type="match status" value="1"/>
</dbReference>
<evidence type="ECO:0000313" key="4">
    <source>
        <dbReference type="EMBL" id="CAE8590490.1"/>
    </source>
</evidence>
<evidence type="ECO:0000256" key="1">
    <source>
        <dbReference type="ARBA" id="ARBA00022737"/>
    </source>
</evidence>
<dbReference type="GO" id="GO:0005509">
    <property type="term" value="F:calcium ion binding"/>
    <property type="evidence" value="ECO:0007669"/>
    <property type="project" value="InterPro"/>
</dbReference>
<keyword evidence="5" id="KW-1185">Reference proteome</keyword>
<accession>A0A813DRH4</accession>
<evidence type="ECO:0000256" key="2">
    <source>
        <dbReference type="ARBA" id="ARBA00022837"/>
    </source>
</evidence>
<dbReference type="PANTHER" id="PTHR23050">
    <property type="entry name" value="CALCIUM BINDING PROTEIN"/>
    <property type="match status" value="1"/>
</dbReference>
<feature type="non-terminal residue" evidence="4">
    <location>
        <position position="1"/>
    </location>
</feature>
<dbReference type="PROSITE" id="PS50222">
    <property type="entry name" value="EF_HAND_2"/>
    <property type="match status" value="2"/>
</dbReference>
<dbReference type="AlphaFoldDB" id="A0A813DRH4"/>
<dbReference type="Pfam" id="PF13499">
    <property type="entry name" value="EF-hand_7"/>
    <property type="match status" value="1"/>
</dbReference>
<feature type="domain" description="EF-hand" evidence="3">
    <location>
        <begin position="38"/>
        <end position="73"/>
    </location>
</feature>